<proteinExistence type="predicted"/>
<dbReference type="Proteomes" id="UP000077701">
    <property type="component" value="Unassembled WGS sequence"/>
</dbReference>
<keyword evidence="2" id="KW-1185">Reference proteome</keyword>
<evidence type="ECO:0000313" key="2">
    <source>
        <dbReference type="Proteomes" id="UP000077701"/>
    </source>
</evidence>
<comment type="caution">
    <text evidence="1">The sequence shown here is derived from an EMBL/GenBank/DDBJ whole genome shotgun (WGS) entry which is preliminary data.</text>
</comment>
<protein>
    <submittedName>
        <fullName evidence="1">Enamine deaminase RidA</fullName>
    </submittedName>
</protein>
<reference evidence="1 2" key="1">
    <citation type="journal article" date="2016" name="Genome Announc.">
        <title>Draft Genome Sequence of Planomonospora sphaerica JCM9374, a Rare Actinomycete.</title>
        <authorList>
            <person name="Dohra H."/>
            <person name="Suzuki T."/>
            <person name="Inoue Y."/>
            <person name="Kodani S."/>
        </authorList>
    </citation>
    <scope>NUCLEOTIDE SEQUENCE [LARGE SCALE GENOMIC DNA]</scope>
    <source>
        <strain evidence="1 2">JCM 9374</strain>
    </source>
</reference>
<organism evidence="1 2">
    <name type="scientific">Planomonospora sphaerica</name>
    <dbReference type="NCBI Taxonomy" id="161355"/>
    <lineage>
        <taxon>Bacteria</taxon>
        <taxon>Bacillati</taxon>
        <taxon>Actinomycetota</taxon>
        <taxon>Actinomycetes</taxon>
        <taxon>Streptosporangiales</taxon>
        <taxon>Streptosporangiaceae</taxon>
        <taxon>Planomonospora</taxon>
    </lineage>
</organism>
<name>A0A171DQF7_9ACTN</name>
<accession>A0A171DQF7</accession>
<dbReference type="STRING" id="161355.PS9374_06991"/>
<gene>
    <name evidence="1" type="ORF">PS9374_06991</name>
</gene>
<dbReference type="AlphaFoldDB" id="A0A171DQF7"/>
<evidence type="ECO:0000313" key="1">
    <source>
        <dbReference type="EMBL" id="GAT71300.1"/>
    </source>
</evidence>
<sequence>MIVMEMIVHNPAEGLYAATDDFVHAIEVRNPSRFLFIAGTMGLDSEGVPGATLEE</sequence>
<reference evidence="2" key="2">
    <citation type="submission" date="2016-04" db="EMBL/GenBank/DDBJ databases">
        <title>Planomonospora sphaerica JCM9374 whole genome shotgun sequence.</title>
        <authorList>
            <person name="Suzuki T."/>
            <person name="Dohra H."/>
            <person name="Kodani S."/>
        </authorList>
    </citation>
    <scope>NUCLEOTIDE SEQUENCE [LARGE SCALE GENOMIC DNA]</scope>
    <source>
        <strain evidence="2">JCM 9374</strain>
    </source>
</reference>
<dbReference type="EMBL" id="BDCX01000026">
    <property type="protein sequence ID" value="GAT71300.1"/>
    <property type="molecule type" value="Genomic_DNA"/>
</dbReference>